<evidence type="ECO:0000313" key="6">
    <source>
        <dbReference type="Proteomes" id="UP000017836"/>
    </source>
</evidence>
<feature type="region of interest" description="Disordered" evidence="4">
    <location>
        <begin position="1"/>
        <end position="46"/>
    </location>
</feature>
<dbReference type="InterPro" id="IPR011990">
    <property type="entry name" value="TPR-like_helical_dom_sf"/>
</dbReference>
<dbReference type="InterPro" id="IPR002885">
    <property type="entry name" value="PPR_rpt"/>
</dbReference>
<feature type="repeat" description="PPR" evidence="3">
    <location>
        <begin position="289"/>
        <end position="324"/>
    </location>
</feature>
<keyword evidence="6" id="KW-1185">Reference proteome</keyword>
<dbReference type="Gramene" id="ERN02952">
    <property type="protein sequence ID" value="ERN02952"/>
    <property type="gene ID" value="AMTR_s00134p00027990"/>
</dbReference>
<dbReference type="GO" id="GO:0005737">
    <property type="term" value="C:cytoplasm"/>
    <property type="evidence" value="ECO:0000318"/>
    <property type="project" value="GO_Central"/>
</dbReference>
<dbReference type="AlphaFoldDB" id="W1NZA8"/>
<dbReference type="NCBIfam" id="TIGR00756">
    <property type="entry name" value="PPR"/>
    <property type="match status" value="2"/>
</dbReference>
<reference evidence="6" key="1">
    <citation type="journal article" date="2013" name="Science">
        <title>The Amborella genome and the evolution of flowering plants.</title>
        <authorList>
            <consortium name="Amborella Genome Project"/>
        </authorList>
    </citation>
    <scope>NUCLEOTIDE SEQUENCE [LARGE SCALE GENOMIC DNA]</scope>
</reference>
<organism evidence="5 6">
    <name type="scientific">Amborella trichopoda</name>
    <dbReference type="NCBI Taxonomy" id="13333"/>
    <lineage>
        <taxon>Eukaryota</taxon>
        <taxon>Viridiplantae</taxon>
        <taxon>Streptophyta</taxon>
        <taxon>Embryophyta</taxon>
        <taxon>Tracheophyta</taxon>
        <taxon>Spermatophyta</taxon>
        <taxon>Magnoliopsida</taxon>
        <taxon>Amborellales</taxon>
        <taxon>Amborellaceae</taxon>
        <taxon>Amborella</taxon>
    </lineage>
</organism>
<dbReference type="Proteomes" id="UP000017836">
    <property type="component" value="Unassembled WGS sequence"/>
</dbReference>
<name>W1NZA8_AMBTC</name>
<dbReference type="eggNOG" id="KOG4197">
    <property type="taxonomic scope" value="Eukaryota"/>
</dbReference>
<evidence type="ECO:0000256" key="1">
    <source>
        <dbReference type="ARBA" id="ARBA00007626"/>
    </source>
</evidence>
<evidence type="ECO:0000256" key="3">
    <source>
        <dbReference type="PROSITE-ProRule" id="PRU00708"/>
    </source>
</evidence>
<dbReference type="PROSITE" id="PS51375">
    <property type="entry name" value="PPR"/>
    <property type="match status" value="4"/>
</dbReference>
<accession>W1NZA8</accession>
<evidence type="ECO:0008006" key="7">
    <source>
        <dbReference type="Google" id="ProtNLM"/>
    </source>
</evidence>
<comment type="similarity">
    <text evidence="1">Belongs to the PPR family. P subfamily.</text>
</comment>
<protein>
    <recommendedName>
        <fullName evidence="7">Pentacotripeptide-repeat region of PRORP domain-containing protein</fullName>
    </recommendedName>
</protein>
<evidence type="ECO:0000313" key="5">
    <source>
        <dbReference type="EMBL" id="ERN02952.1"/>
    </source>
</evidence>
<evidence type="ECO:0000256" key="2">
    <source>
        <dbReference type="ARBA" id="ARBA00022737"/>
    </source>
</evidence>
<feature type="compositionally biased region" description="Polar residues" evidence="4">
    <location>
        <begin position="22"/>
        <end position="34"/>
    </location>
</feature>
<dbReference type="GO" id="GO:0006397">
    <property type="term" value="P:mRNA processing"/>
    <property type="evidence" value="ECO:0000318"/>
    <property type="project" value="GO_Central"/>
</dbReference>
<dbReference type="EMBL" id="KI394460">
    <property type="protein sequence ID" value="ERN02952.1"/>
    <property type="molecule type" value="Genomic_DNA"/>
</dbReference>
<feature type="compositionally biased region" description="Low complexity" evidence="4">
    <location>
        <begin position="11"/>
        <end position="21"/>
    </location>
</feature>
<dbReference type="GO" id="GO:0003729">
    <property type="term" value="F:mRNA binding"/>
    <property type="evidence" value="ECO:0000318"/>
    <property type="project" value="GO_Central"/>
</dbReference>
<sequence>MKQTKGLRRVFSSSSSFAFTSNQKQQQPLADQINNPPPSSSSSPYALLKSMKSEPDAKWALKLFYRASMLPGYRPILPVYDKLISKLARSGHVSSIESLLHHMKSEACNLSEGFCINLINIYGESRLPHKAMTFFSSEMEALGCKSFDIGPDVCTFNILIKCGGLIGEAMRIMEEMAAKGCAPDVITYNALMDGFCKKGKRFEALKLMEKMVGEGCRPDDISFFVLVNSFCFEGQLREAYVALNQMIRSGLKLSVSIYNALLMGLFKCGKVERRLKMYTRMVFRGCVPTAGTYETIINGCCRVRKNYVEATVIVDEMLLEQMFPSVETLNCLIHVLCSEGEAPNAARMLRRMNHR</sequence>
<dbReference type="PANTHER" id="PTHR47941">
    <property type="entry name" value="PENTATRICOPEPTIDE REPEAT-CONTAINING PROTEIN 3, MITOCHONDRIAL"/>
    <property type="match status" value="1"/>
</dbReference>
<feature type="repeat" description="PPR" evidence="3">
    <location>
        <begin position="254"/>
        <end position="288"/>
    </location>
</feature>
<feature type="repeat" description="PPR" evidence="3">
    <location>
        <begin position="184"/>
        <end position="218"/>
    </location>
</feature>
<dbReference type="Pfam" id="PF01535">
    <property type="entry name" value="PPR"/>
    <property type="match status" value="2"/>
</dbReference>
<proteinExistence type="inferred from homology"/>
<feature type="repeat" description="PPR" evidence="3">
    <location>
        <begin position="219"/>
        <end position="253"/>
    </location>
</feature>
<dbReference type="OMA" id="NAETHEI"/>
<dbReference type="Pfam" id="PF13041">
    <property type="entry name" value="PPR_2"/>
    <property type="match status" value="2"/>
</dbReference>
<keyword evidence="2" id="KW-0677">Repeat</keyword>
<dbReference type="HOGENOM" id="CLU_781557_0_0_1"/>
<dbReference type="Gene3D" id="1.25.40.10">
    <property type="entry name" value="Tetratricopeptide repeat domain"/>
    <property type="match status" value="3"/>
</dbReference>
<evidence type="ECO:0000256" key="4">
    <source>
        <dbReference type="SAM" id="MobiDB-lite"/>
    </source>
</evidence>
<gene>
    <name evidence="5" type="ORF">AMTR_s00134p00027990</name>
</gene>